<organism evidence="2 3">
    <name type="scientific">Carboxydichorda subterranea</name>
    <dbReference type="NCBI Taxonomy" id="3109565"/>
    <lineage>
        <taxon>Bacteria</taxon>
        <taxon>Bacillati</taxon>
        <taxon>Bacillota</taxon>
        <taxon>Limnochordia</taxon>
        <taxon>Limnochordales</taxon>
        <taxon>Geochordaceae</taxon>
        <taxon>Carboxydichorda</taxon>
    </lineage>
</organism>
<proteinExistence type="predicted"/>
<evidence type="ECO:0000256" key="1">
    <source>
        <dbReference type="SAM" id="SignalP"/>
    </source>
</evidence>
<feature type="signal peptide" evidence="1">
    <location>
        <begin position="1"/>
        <end position="20"/>
    </location>
</feature>
<dbReference type="EMBL" id="CP141615">
    <property type="protein sequence ID" value="WRP17521.1"/>
    <property type="molecule type" value="Genomic_DNA"/>
</dbReference>
<reference evidence="2 3" key="1">
    <citation type="journal article" date="2024" name="Front. Microbiol.">
        <title>Novel thermophilic genera Geochorda gen. nov. and Carboxydochorda gen. nov. from the deep terrestrial subsurface reveal the ecophysiological diversity in the class Limnochordia.</title>
        <authorList>
            <person name="Karnachuk O.V."/>
            <person name="Lukina A.P."/>
            <person name="Avakyan M.R."/>
            <person name="Kadnikov V.V."/>
            <person name="Begmatov S."/>
            <person name="Beletsky A.V."/>
            <person name="Vlasova K.G."/>
            <person name="Novikov A.A."/>
            <person name="Shcherbakova V.A."/>
            <person name="Mardanov A.V."/>
            <person name="Ravin N.V."/>
        </authorList>
    </citation>
    <scope>NUCLEOTIDE SEQUENCE [LARGE SCALE GENOMIC DNA]</scope>
    <source>
        <strain evidence="2 3">L945</strain>
    </source>
</reference>
<dbReference type="SUPFAM" id="SSF53850">
    <property type="entry name" value="Periplasmic binding protein-like II"/>
    <property type="match status" value="1"/>
</dbReference>
<accession>A0ABZ1BYF1</accession>
<sequence>MVGTLVAVLSAGALSGSVLAADRITVIMPRHEMDLVGIWEKQTREFEQATGIQVEFIQMSWDEVADKVLTDMATGGGTYDVIEFDNGWVAKFAEAGWVEPLERYASKAYLDELVPGLLKTFTQGEHVLGIPWNNDTRFFFYNKAMLDKAGLAAPPRTWDEVVAQGRKLQQAKVAEYASAEYWNQEWALGNSVAFYLYSFGANYFDRQQGTVTINRRPALDALEFMTKMLRDYRIVHPSSVTLSQEAAADLFYRGSTAFFFQGPPVTYSYANDPSRSRVVGQVEVARYLPAKEASQQATLTLPEAFAIPKTSRHKDAAWRYIQFMISKERDRERAMTIGSLPLFKELYNDPVLLKKYPYWSQFGAQSAVARALPQVTWYDELVQTTIVAVQKALLGQVSPKAAADEIAAFMKGKPVNGKLLR</sequence>
<gene>
    <name evidence="2" type="ORF">U7230_00435</name>
</gene>
<dbReference type="PANTHER" id="PTHR43649:SF12">
    <property type="entry name" value="DIACETYLCHITOBIOSE BINDING PROTEIN DASA"/>
    <property type="match status" value="1"/>
</dbReference>
<dbReference type="CDD" id="cd13585">
    <property type="entry name" value="PBP2_TMBP_like"/>
    <property type="match status" value="1"/>
</dbReference>
<feature type="chain" id="PRO_5047274713" evidence="1">
    <location>
        <begin position="21"/>
        <end position="421"/>
    </location>
</feature>
<dbReference type="RefSeq" id="WP_324716791.1">
    <property type="nucleotide sequence ID" value="NZ_CP141615.1"/>
</dbReference>
<dbReference type="Pfam" id="PF01547">
    <property type="entry name" value="SBP_bac_1"/>
    <property type="match status" value="1"/>
</dbReference>
<dbReference type="Proteomes" id="UP001332192">
    <property type="component" value="Chromosome"/>
</dbReference>
<dbReference type="InterPro" id="IPR006059">
    <property type="entry name" value="SBP"/>
</dbReference>
<dbReference type="InterPro" id="IPR050490">
    <property type="entry name" value="Bact_solute-bd_prot1"/>
</dbReference>
<evidence type="ECO:0000313" key="3">
    <source>
        <dbReference type="Proteomes" id="UP001332192"/>
    </source>
</evidence>
<keyword evidence="3" id="KW-1185">Reference proteome</keyword>
<name>A0ABZ1BYF1_9FIRM</name>
<dbReference type="PANTHER" id="PTHR43649">
    <property type="entry name" value="ARABINOSE-BINDING PROTEIN-RELATED"/>
    <property type="match status" value="1"/>
</dbReference>
<keyword evidence="1" id="KW-0732">Signal</keyword>
<evidence type="ECO:0000313" key="2">
    <source>
        <dbReference type="EMBL" id="WRP17521.1"/>
    </source>
</evidence>
<dbReference type="Gene3D" id="3.40.190.10">
    <property type="entry name" value="Periplasmic binding protein-like II"/>
    <property type="match status" value="2"/>
</dbReference>
<protein>
    <submittedName>
        <fullName evidence="2">Sugar ABC transporter substrate-binding protein</fullName>
    </submittedName>
</protein>